<evidence type="ECO:0000313" key="1">
    <source>
        <dbReference type="EMBL" id="KPG74847.1"/>
    </source>
</evidence>
<protein>
    <submittedName>
        <fullName evidence="1">Uncharacterized protein</fullName>
    </submittedName>
</protein>
<sequence>MIIDVAVAFQLLNRLYRHARLAGQFFAAPAQHEAGLRAVFGGELVQHDLLFYERAHCQRGHGGSPGSTVEAQLYCVFVQLFIPLIIWTISQAFQPPSLQP</sequence>
<comment type="caution">
    <text evidence="1">The sequence shown here is derived from an EMBL/GenBank/DDBJ whole genome shotgun (WGS) entry which is preliminary data.</text>
</comment>
<keyword evidence="2" id="KW-1185">Reference proteome</keyword>
<organism evidence="1 2">
    <name type="scientific">Pseudomonas libanensis</name>
    <dbReference type="NCBI Taxonomy" id="75588"/>
    <lineage>
        <taxon>Bacteria</taxon>
        <taxon>Pseudomonadati</taxon>
        <taxon>Pseudomonadota</taxon>
        <taxon>Gammaproteobacteria</taxon>
        <taxon>Pseudomonadales</taxon>
        <taxon>Pseudomonadaceae</taxon>
        <taxon>Pseudomonas</taxon>
    </lineage>
</organism>
<evidence type="ECO:0000313" key="2">
    <source>
        <dbReference type="Proteomes" id="UP000037820"/>
    </source>
</evidence>
<accession>A0ABR5M7N8</accession>
<gene>
    <name evidence="1" type="ORF">AEQ48_12405</name>
</gene>
<dbReference type="EMBL" id="LHOY01000021">
    <property type="protein sequence ID" value="KPG74847.1"/>
    <property type="molecule type" value="Genomic_DNA"/>
</dbReference>
<name>A0ABR5M7N8_9PSED</name>
<dbReference type="Proteomes" id="UP000037820">
    <property type="component" value="Unassembled WGS sequence"/>
</dbReference>
<reference evidence="1 2" key="1">
    <citation type="submission" date="2015-07" db="EMBL/GenBank/DDBJ databases">
        <title>Whole genome sequencing of endophytes isolated from poison ivy (Toxicodendron radicans).</title>
        <authorList>
            <person name="Tran P.N."/>
            <person name="Lee Y.P."/>
            <person name="Gan H.M."/>
            <person name="Savka M.A."/>
        </authorList>
    </citation>
    <scope>NUCLEOTIDE SEQUENCE [LARGE SCALE GENOMIC DNA]</scope>
    <source>
        <strain evidence="1 2">RIT-PI-g</strain>
    </source>
</reference>
<proteinExistence type="predicted"/>